<feature type="coiled-coil region" evidence="4">
    <location>
        <begin position="305"/>
        <end position="381"/>
    </location>
</feature>
<geneLocation type="plasmid" evidence="7">
    <name>Plasmid5 dna</name>
</geneLocation>
<comment type="similarity">
    <text evidence="1">Belongs to the SMC family. SbcC subfamily.</text>
</comment>
<dbReference type="Gene3D" id="3.40.50.300">
    <property type="entry name" value="P-loop containing nucleotide triphosphate hydrolases"/>
    <property type="match status" value="2"/>
</dbReference>
<evidence type="ECO:0000256" key="2">
    <source>
        <dbReference type="ARBA" id="ARBA00011322"/>
    </source>
</evidence>
<dbReference type="SUPFAM" id="SSF52540">
    <property type="entry name" value="P-loop containing nucleoside triphosphate hydrolases"/>
    <property type="match status" value="2"/>
</dbReference>
<feature type="coiled-coil region" evidence="4">
    <location>
        <begin position="775"/>
        <end position="872"/>
    </location>
</feature>
<dbReference type="SUPFAM" id="SSF75712">
    <property type="entry name" value="Rad50 coiled-coil Zn hook"/>
    <property type="match status" value="1"/>
</dbReference>
<dbReference type="InterPro" id="IPR027417">
    <property type="entry name" value="P-loop_NTPase"/>
</dbReference>
<name>A0A1Z4NCA5_9CYAN</name>
<dbReference type="InterPro" id="IPR038729">
    <property type="entry name" value="Rad50/SbcC_AAA"/>
</dbReference>
<organism evidence="6 7">
    <name type="scientific">Tolypothrix tenuis PCC 7101</name>
    <dbReference type="NCBI Taxonomy" id="231146"/>
    <lineage>
        <taxon>Bacteria</taxon>
        <taxon>Bacillati</taxon>
        <taxon>Cyanobacteriota</taxon>
        <taxon>Cyanophyceae</taxon>
        <taxon>Nostocales</taxon>
        <taxon>Tolypothrichaceae</taxon>
        <taxon>Tolypothrix</taxon>
    </lineage>
</organism>
<keyword evidence="4" id="KW-0175">Coiled coil</keyword>
<dbReference type="AlphaFoldDB" id="A0A1Z4NCA5"/>
<dbReference type="PANTHER" id="PTHR32114">
    <property type="entry name" value="ABC TRANSPORTER ABCH.3"/>
    <property type="match status" value="1"/>
</dbReference>
<dbReference type="PANTHER" id="PTHR32114:SF2">
    <property type="entry name" value="ABC TRANSPORTER ABCH.3"/>
    <property type="match status" value="1"/>
</dbReference>
<proteinExistence type="inferred from homology"/>
<dbReference type="GO" id="GO:0016887">
    <property type="term" value="F:ATP hydrolysis activity"/>
    <property type="evidence" value="ECO:0007669"/>
    <property type="project" value="InterPro"/>
</dbReference>
<feature type="domain" description="Rad50/SbcC-type AAA" evidence="5">
    <location>
        <begin position="5"/>
        <end position="281"/>
    </location>
</feature>
<dbReference type="KEGG" id="ttq:NIES37_73600"/>
<feature type="coiled-coil region" evidence="4">
    <location>
        <begin position="683"/>
        <end position="745"/>
    </location>
</feature>
<dbReference type="Pfam" id="PF13558">
    <property type="entry name" value="SbcC_Walker_B"/>
    <property type="match status" value="1"/>
</dbReference>
<evidence type="ECO:0000313" key="7">
    <source>
        <dbReference type="Proteomes" id="UP000218785"/>
    </source>
</evidence>
<evidence type="ECO:0000313" key="6">
    <source>
        <dbReference type="EMBL" id="BAZ03347.1"/>
    </source>
</evidence>
<dbReference type="EMBL" id="AP018253">
    <property type="protein sequence ID" value="BAZ03347.1"/>
    <property type="molecule type" value="Genomic_DNA"/>
</dbReference>
<evidence type="ECO:0000259" key="5">
    <source>
        <dbReference type="Pfam" id="PF13476"/>
    </source>
</evidence>
<protein>
    <recommendedName>
        <fullName evidence="3">Nuclease SbcCD subunit C</fullName>
    </recommendedName>
</protein>
<sequence length="1041" mass="120287">MLLQRIELKGFLSYYGHKNEAGEVEPIVIDFRQSPLWLIHGENGVGKSALFDAITFVLYKQHRGGGSSFYNLVNDATDKAEINLEIELNGQSYLVQRTITRTRRKVKGKYEEGANVWGIVRCGTRSNSPAIPGTENKVEEWVQNNLRMSDKTFVSAVVLRQGEADAFLKARADERRTRLLELLDLNFYKKLGEKATKQRNDWKKKQDTKQEELDGLPIVTVEQLKIQQQAINEVQKLLTQAKQSQLLKKQELDNARNVADYIAQISEKETQQSIDAVLLAKADEILRNIRRYRELKSIFQQLEVLWKERGRLEEEKNRIQQINENVTTLNNQLNELVPQLNKVKDTEKHDNDGITTLTQRLEEFQKRQQLLNNQLNDLKQVLRLEKQITAEEEKLKPHSEVLAKSEEIIQKYSRYEQLKQGVPLLQRLKNATQQIIESEEGLQKAQTDFDACQQQVNDAKTEEETLQKALETTIQEYENLQQTLRNCERQITLFDEKLKHRDSVSHETECPICGSHLDNEEAQSRLEKECKLWQEENSKFKLQQKSINQQLKTKEQDKYEAESTLNVAKNTTRNAEIKLAATNAQLEGIKVNLTKHSKELEVARQEAGSWIDKLNQLPSLEIELQNMKLIAEQKQKLSNAQLLKNSIDETIDNCQKHLEELPKFSPEQREQLPLDNQRVSKFIQECQEDKRFLESEVRELKSKREELENQKRDIEGKLNLAQHQLSELERRKQNVEKEVERQKNALPPNWVNHPACVNEESLETLHTELASLKDSETQESQLHEAQNRVNQLAGAINTLKEQLEKIPVQHHRPVADVKAEIDVIDTTLQQTEEKLNTERQKLSEMNSQKQRYDEQLEKLKEAKKELSYYKRLADAFGNKGLQAKIIQKSQEAIQINANNTLAHLSNGTWQIDLKENEAQTELEILARDLRSTSNPLRQFDYLSGGEKFLVAVSLAVAIGQSISGGRTVDTLVIDEGFGNLDKDKRPLMVSELRRLSEDVLQGGRVIVVSHQEDVCEEFGSKYRVYRDANNHAKIKFYNLES</sequence>
<feature type="coiled-coil region" evidence="4">
    <location>
        <begin position="428"/>
        <end position="497"/>
    </location>
</feature>
<evidence type="ECO:0000256" key="4">
    <source>
        <dbReference type="SAM" id="Coils"/>
    </source>
</evidence>
<keyword evidence="7" id="KW-1185">Reference proteome</keyword>
<reference evidence="6 7" key="1">
    <citation type="submission" date="2017-06" db="EMBL/GenBank/DDBJ databases">
        <title>Genome sequencing of cyanobaciteial culture collection at National Institute for Environmental Studies (NIES).</title>
        <authorList>
            <person name="Hirose Y."/>
            <person name="Shimura Y."/>
            <person name="Fujisawa T."/>
            <person name="Nakamura Y."/>
            <person name="Kawachi M."/>
        </authorList>
    </citation>
    <scope>NUCLEOTIDE SEQUENCE [LARGE SCALE GENOMIC DNA]</scope>
    <source>
        <strain evidence="6 7">NIES-37</strain>
        <plasmid evidence="7">Plasmid5 dna</plasmid>
    </source>
</reference>
<accession>A0A1Z4NCA5</accession>
<comment type="subunit">
    <text evidence="2">Heterodimer of SbcC and SbcD.</text>
</comment>
<dbReference type="GO" id="GO:0006302">
    <property type="term" value="P:double-strand break repair"/>
    <property type="evidence" value="ECO:0007669"/>
    <property type="project" value="InterPro"/>
</dbReference>
<keyword evidence="6" id="KW-0614">Plasmid</keyword>
<dbReference type="Pfam" id="PF13476">
    <property type="entry name" value="AAA_23"/>
    <property type="match status" value="1"/>
</dbReference>
<dbReference type="Proteomes" id="UP000218785">
    <property type="component" value="Plasmid plasmid5"/>
</dbReference>
<evidence type="ECO:0000256" key="3">
    <source>
        <dbReference type="ARBA" id="ARBA00013368"/>
    </source>
</evidence>
<gene>
    <name evidence="6" type="ORF">NIES37_73600</name>
</gene>
<dbReference type="Gene3D" id="1.20.5.170">
    <property type="match status" value="1"/>
</dbReference>
<evidence type="ECO:0000256" key="1">
    <source>
        <dbReference type="ARBA" id="ARBA00006930"/>
    </source>
</evidence>